<protein>
    <submittedName>
        <fullName evidence="1">Uncharacterized protein</fullName>
    </submittedName>
</protein>
<dbReference type="HOGENOM" id="CLU_1225538_0_0_1"/>
<dbReference type="InterPro" id="IPR038883">
    <property type="entry name" value="AN11006-like"/>
</dbReference>
<evidence type="ECO:0000313" key="2">
    <source>
        <dbReference type="Proteomes" id="UP000002669"/>
    </source>
</evidence>
<dbReference type="GeneID" id="10029057"/>
<reference evidence="2" key="1">
    <citation type="journal article" date="2012" name="MBio">
        <title>Comparative genome analysis of Trichophyton rubrum and related dermatophytes reveals candidate genes involved in infection.</title>
        <authorList>
            <person name="Martinez D.A."/>
            <person name="Oliver B.G."/>
            <person name="Graeser Y."/>
            <person name="Goldberg J.M."/>
            <person name="Li W."/>
            <person name="Martinez-Rossi N.M."/>
            <person name="Monod M."/>
            <person name="Shelest E."/>
            <person name="Barton R.C."/>
            <person name="Birch E."/>
            <person name="Brakhage A.A."/>
            <person name="Chen Z."/>
            <person name="Gurr S.J."/>
            <person name="Heiman D."/>
            <person name="Heitman J."/>
            <person name="Kosti I."/>
            <person name="Rossi A."/>
            <person name="Saif S."/>
            <person name="Samalova M."/>
            <person name="Saunders C.W."/>
            <person name="Shea T."/>
            <person name="Summerbell R.C."/>
            <person name="Xu J."/>
            <person name="Young S."/>
            <person name="Zeng Q."/>
            <person name="Birren B.W."/>
            <person name="Cuomo C.A."/>
            <person name="White T.C."/>
        </authorList>
    </citation>
    <scope>NUCLEOTIDE SEQUENCE [LARGE SCALE GENOMIC DNA]</scope>
    <source>
        <strain evidence="2">ATCC MYA-4604 / CBS 118893</strain>
    </source>
</reference>
<dbReference type="OrthoDB" id="62952at2759"/>
<dbReference type="eggNOG" id="ENOG502RQX9">
    <property type="taxonomic scope" value="Eukaryota"/>
</dbReference>
<dbReference type="AlphaFoldDB" id="E4UUH7"/>
<sequence length="208" mass="24010">MDKSEQNTHFRLLDLPFELRREIYYCCLPRKHHIMLPPTANGKPRFAYREASSDPRIPNRKNSILLLCKQVSEECLDILYGENWYCLTLDITFHYALQFEHQAAEAHLITQAEGMTICSGLKSVPDELNCFVILARKVPLDEHDTEKAIIGRFHQLVEFFCSRITPRVTVRLSDFVSNGDNTSNGAVCLHITRVSDDPRIEYRAIGER</sequence>
<dbReference type="OMA" id="RREIYYC"/>
<dbReference type="InParanoid" id="E4UUH7"/>
<name>E4UUH7_ARTGP</name>
<organism evidence="2">
    <name type="scientific">Arthroderma gypseum (strain ATCC MYA-4604 / CBS 118893)</name>
    <name type="common">Microsporum gypseum</name>
    <dbReference type="NCBI Taxonomy" id="535722"/>
    <lineage>
        <taxon>Eukaryota</taxon>
        <taxon>Fungi</taxon>
        <taxon>Dikarya</taxon>
        <taxon>Ascomycota</taxon>
        <taxon>Pezizomycotina</taxon>
        <taxon>Eurotiomycetes</taxon>
        <taxon>Eurotiomycetidae</taxon>
        <taxon>Onygenales</taxon>
        <taxon>Arthrodermataceae</taxon>
        <taxon>Nannizzia</taxon>
    </lineage>
</organism>
<dbReference type="RefSeq" id="XP_003173774.1">
    <property type="nucleotide sequence ID" value="XM_003173726.1"/>
</dbReference>
<dbReference type="PANTHER" id="PTHR42085">
    <property type="entry name" value="F-BOX DOMAIN-CONTAINING PROTEIN"/>
    <property type="match status" value="1"/>
</dbReference>
<dbReference type="VEuPathDB" id="FungiDB:MGYG_09038"/>
<proteinExistence type="predicted"/>
<keyword evidence="2" id="KW-1185">Reference proteome</keyword>
<dbReference type="PANTHER" id="PTHR42085:SF2">
    <property type="entry name" value="F-BOX DOMAIN-CONTAINING PROTEIN"/>
    <property type="match status" value="1"/>
</dbReference>
<accession>E4UUH7</accession>
<dbReference type="Proteomes" id="UP000002669">
    <property type="component" value="Unassembled WGS sequence"/>
</dbReference>
<gene>
    <name evidence="1" type="ORF">MGYG_09038</name>
</gene>
<evidence type="ECO:0000313" key="1">
    <source>
        <dbReference type="EMBL" id="EFR00944.1"/>
    </source>
</evidence>
<dbReference type="EMBL" id="DS989824">
    <property type="protein sequence ID" value="EFR00944.1"/>
    <property type="molecule type" value="Genomic_DNA"/>
</dbReference>